<comment type="caution">
    <text evidence="1">The sequence shown here is derived from an EMBL/GenBank/DDBJ whole genome shotgun (WGS) entry which is preliminary data.</text>
</comment>
<dbReference type="Proteomes" id="UP000484381">
    <property type="component" value="Unassembled WGS sequence"/>
</dbReference>
<name>A0A7X1TG25_9BURK</name>
<dbReference type="AlphaFoldDB" id="A0A7X1TG25"/>
<sequence>MAIAWMTRNIYSAATGEIDGPPERCRTRLTGQPGWRSGSLRSRLSAVFNMCSTWKRPDVLGRNIVQRLLIPVGRWKVQAESANELAKIRLSGRAISDTLKLEQQVHEILLTYDQAQELISTLNTALREMELQRSASMARASEGGGVADVWDHSLFRG</sequence>
<gene>
    <name evidence="1" type="ORF">GCT13_13175</name>
</gene>
<dbReference type="RefSeq" id="WP_152758599.1">
    <property type="nucleotide sequence ID" value="NZ_WHNP01000010.1"/>
</dbReference>
<dbReference type="EMBL" id="WHNP01000010">
    <property type="protein sequence ID" value="MPW17861.1"/>
    <property type="molecule type" value="Genomic_DNA"/>
</dbReference>
<organism evidence="1 2">
    <name type="scientific">Paraburkholderia franconis</name>
    <dbReference type="NCBI Taxonomy" id="2654983"/>
    <lineage>
        <taxon>Bacteria</taxon>
        <taxon>Pseudomonadati</taxon>
        <taxon>Pseudomonadota</taxon>
        <taxon>Betaproteobacteria</taxon>
        <taxon>Burkholderiales</taxon>
        <taxon>Burkholderiaceae</taxon>
        <taxon>Paraburkholderia</taxon>
    </lineage>
</organism>
<keyword evidence="2" id="KW-1185">Reference proteome</keyword>
<proteinExistence type="predicted"/>
<protein>
    <submittedName>
        <fullName evidence="1">Uncharacterized protein</fullName>
    </submittedName>
</protein>
<evidence type="ECO:0000313" key="2">
    <source>
        <dbReference type="Proteomes" id="UP000484381"/>
    </source>
</evidence>
<evidence type="ECO:0000313" key="1">
    <source>
        <dbReference type="EMBL" id="MPW17861.1"/>
    </source>
</evidence>
<accession>A0A7X1TG25</accession>
<reference evidence="1 2" key="1">
    <citation type="submission" date="2019-10" db="EMBL/GenBank/DDBJ databases">
        <title>Paraburkholderia sp. isolated from nodules of Mimosa pudica from Brazilian Atlantic Forest soils.</title>
        <authorList>
            <person name="Paulitsch F."/>
            <person name="Hungria M."/>
            <person name="Dall'Agnol R."/>
        </authorList>
    </citation>
    <scope>NUCLEOTIDE SEQUENCE [LARGE SCALE GENOMIC DNA]</scope>
    <source>
        <strain evidence="1 2">CNPSo 3157</strain>
    </source>
</reference>